<evidence type="ECO:0000256" key="3">
    <source>
        <dbReference type="ARBA" id="ARBA00006464"/>
    </source>
</evidence>
<evidence type="ECO:0000313" key="13">
    <source>
        <dbReference type="Proteomes" id="UP000028878"/>
    </source>
</evidence>
<feature type="transmembrane region" description="Helical" evidence="10">
    <location>
        <begin position="339"/>
        <end position="361"/>
    </location>
</feature>
<evidence type="ECO:0000256" key="2">
    <source>
        <dbReference type="ARBA" id="ARBA00004236"/>
    </source>
</evidence>
<keyword evidence="4" id="KW-1003">Cell membrane</keyword>
<evidence type="ECO:0000313" key="12">
    <source>
        <dbReference type="EMBL" id="CDN89970.1"/>
    </source>
</evidence>
<evidence type="ECO:0000256" key="6">
    <source>
        <dbReference type="ARBA" id="ARBA00022692"/>
    </source>
</evidence>
<proteinExistence type="inferred from homology"/>
<dbReference type="GO" id="GO:0000271">
    <property type="term" value="P:polysaccharide biosynthetic process"/>
    <property type="evidence" value="ECO:0007669"/>
    <property type="project" value="InterPro"/>
</dbReference>
<evidence type="ECO:0000256" key="10">
    <source>
        <dbReference type="SAM" id="Phobius"/>
    </source>
</evidence>
<dbReference type="PANTHER" id="PTHR30576:SF4">
    <property type="entry name" value="UNDECAPRENYL-PHOSPHATE GALACTOSE PHOSPHOTRANSFERASE"/>
    <property type="match status" value="1"/>
</dbReference>
<evidence type="ECO:0000256" key="7">
    <source>
        <dbReference type="ARBA" id="ARBA00022989"/>
    </source>
</evidence>
<dbReference type="InterPro" id="IPR017472">
    <property type="entry name" value="Undecaprenyl-P_galact_Ptfrase"/>
</dbReference>
<dbReference type="NCBIfam" id="TIGR03025">
    <property type="entry name" value="EPS_sugtrans"/>
    <property type="match status" value="1"/>
</dbReference>
<evidence type="ECO:0000256" key="8">
    <source>
        <dbReference type="ARBA" id="ARBA00023136"/>
    </source>
</evidence>
<organism evidence="12 13">
    <name type="scientific">Hydrogenophaga intermedia</name>
    <dbReference type="NCBI Taxonomy" id="65786"/>
    <lineage>
        <taxon>Bacteria</taxon>
        <taxon>Pseudomonadati</taxon>
        <taxon>Pseudomonadota</taxon>
        <taxon>Betaproteobacteria</taxon>
        <taxon>Burkholderiales</taxon>
        <taxon>Comamonadaceae</taxon>
        <taxon>Hydrogenophaga</taxon>
    </lineage>
</organism>
<feature type="transmembrane region" description="Helical" evidence="10">
    <location>
        <begin position="61"/>
        <end position="84"/>
    </location>
</feature>
<feature type="transmembrane region" description="Helical" evidence="10">
    <location>
        <begin position="142"/>
        <end position="160"/>
    </location>
</feature>
<dbReference type="EMBL" id="CCAE010000059">
    <property type="protein sequence ID" value="CDN89970.1"/>
    <property type="molecule type" value="Genomic_DNA"/>
</dbReference>
<keyword evidence="13" id="KW-1185">Reference proteome</keyword>
<reference evidence="13" key="2">
    <citation type="submission" date="2014-11" db="EMBL/GenBank/DDBJ databases">
        <title>Draft genome sequence of Hydrogenophaga intermedia S1.</title>
        <authorList>
            <person name="Gan H.M."/>
            <person name="Chew T.H."/>
            <person name="Stolz A."/>
        </authorList>
    </citation>
    <scope>NUCLEOTIDE SEQUENCE [LARGE SCALE GENOMIC DNA]</scope>
    <source>
        <strain evidence="13">S1</strain>
    </source>
</reference>
<dbReference type="RefSeq" id="WP_009515973.1">
    <property type="nucleotide sequence ID" value="NZ_CCAE010000059.1"/>
</dbReference>
<feature type="region of interest" description="Disordered" evidence="9">
    <location>
        <begin position="1"/>
        <end position="29"/>
    </location>
</feature>
<gene>
    <name evidence="12" type="ORF">BN948_04410</name>
</gene>
<keyword evidence="5 12" id="KW-0808">Transferase</keyword>
<comment type="similarity">
    <text evidence="3">Belongs to the bacterial sugar transferase family.</text>
</comment>
<evidence type="ECO:0000256" key="9">
    <source>
        <dbReference type="SAM" id="MobiDB-lite"/>
    </source>
</evidence>
<keyword evidence="6 10" id="KW-0812">Transmembrane</keyword>
<feature type="compositionally biased region" description="Basic and acidic residues" evidence="9">
    <location>
        <begin position="8"/>
        <end position="18"/>
    </location>
</feature>
<feature type="transmembrane region" description="Helical" evidence="10">
    <location>
        <begin position="104"/>
        <end position="122"/>
    </location>
</feature>
<dbReference type="InterPro" id="IPR017475">
    <property type="entry name" value="EPS_sugar_tfrase"/>
</dbReference>
<evidence type="ECO:0000256" key="4">
    <source>
        <dbReference type="ARBA" id="ARBA00022475"/>
    </source>
</evidence>
<dbReference type="NCBIfam" id="TIGR03022">
    <property type="entry name" value="WbaP_sugtrans"/>
    <property type="match status" value="1"/>
</dbReference>
<comment type="subcellular location">
    <subcellularLocation>
        <location evidence="2">Cell membrane</location>
    </subcellularLocation>
    <subcellularLocation>
        <location evidence="1">Membrane</location>
        <topology evidence="1">Multi-pass membrane protein</topology>
    </subcellularLocation>
</comment>
<feature type="transmembrane region" description="Helical" evidence="10">
    <location>
        <begin position="166"/>
        <end position="187"/>
    </location>
</feature>
<sequence length="535" mass="59948">MARASAHTLERIKARVERPSPSPSHAEDHAGTVVPLYNEHDLAHSLAPWANLAQREQQAKAWLVLTDLCVLAVCFVAGRLPAWLRDEVSFSQAMNVWWAANGHLRLTLFAGIAIAMVTWMWAVQSHYSTHRRKPWWDETRQLIQVIALAALLDAMVIYLAKWPLSRLWTGATWALVLVCLPLARLAVRTVLLRAGLLTQPYVLIGHPDDVEKAAAALASDPLLGYKPVAVVCPDPGARLVQLGGGHMVAPTALTPGVREFLARPGPHQLVGVLGIRDNNWLRELAEELMLTRDDLVMVPALGGLPIYGMEVSHFFSHDVLLLRTRNNLNRRGPQLLKRALDVVGSAALLVLLSPLLAWVAWRIKRDDAGPVFFVQKRVGVDGQLFDFIKFRSMVMDADAALERWKTENEKLYVQYLASNFKLANDPRITPIGRLIRRTSIDELPQLINVLRGDMSLVGPRPLLPRELDDYGKSIAAYGKARPGITGLWQISGRSASTFQHRINMDLWYVRNWSLWYDLVIMLRTVRVVLKQEGAC</sequence>
<dbReference type="InterPro" id="IPR003362">
    <property type="entry name" value="Bact_transf"/>
</dbReference>
<reference evidence="13" key="1">
    <citation type="submission" date="2014-02" db="EMBL/GenBank/DDBJ databases">
        <authorList>
            <person name="Gan H."/>
        </authorList>
    </citation>
    <scope>NUCLEOTIDE SEQUENCE [LARGE SCALE GENOMIC DNA]</scope>
    <source>
        <strain evidence="13">S1</strain>
    </source>
</reference>
<dbReference type="Pfam" id="PF02397">
    <property type="entry name" value="Bac_transf"/>
    <property type="match status" value="1"/>
</dbReference>
<evidence type="ECO:0000259" key="11">
    <source>
        <dbReference type="Pfam" id="PF02397"/>
    </source>
</evidence>
<name>A0A1L1PKQ9_HYDIT</name>
<dbReference type="Proteomes" id="UP000028878">
    <property type="component" value="Unassembled WGS sequence"/>
</dbReference>
<dbReference type="GO" id="GO:0005886">
    <property type="term" value="C:plasma membrane"/>
    <property type="evidence" value="ECO:0007669"/>
    <property type="project" value="UniProtKB-SubCell"/>
</dbReference>
<accession>A0A1L1PKQ9</accession>
<dbReference type="AlphaFoldDB" id="A0A1L1PKQ9"/>
<keyword evidence="8 10" id="KW-0472">Membrane</keyword>
<evidence type="ECO:0000256" key="5">
    <source>
        <dbReference type="ARBA" id="ARBA00022679"/>
    </source>
</evidence>
<keyword evidence="7 10" id="KW-1133">Transmembrane helix</keyword>
<protein>
    <submittedName>
        <fullName evidence="12">Undecaprenyl-phosphate galactose phosphotransferase, WbaP</fullName>
    </submittedName>
</protein>
<dbReference type="GO" id="GO:0016780">
    <property type="term" value="F:phosphotransferase activity, for other substituted phosphate groups"/>
    <property type="evidence" value="ECO:0007669"/>
    <property type="project" value="TreeGrafter"/>
</dbReference>
<feature type="domain" description="Bacterial sugar transferase" evidence="11">
    <location>
        <begin position="337"/>
        <end position="530"/>
    </location>
</feature>
<evidence type="ECO:0000256" key="1">
    <source>
        <dbReference type="ARBA" id="ARBA00004141"/>
    </source>
</evidence>
<dbReference type="PANTHER" id="PTHR30576">
    <property type="entry name" value="COLANIC BIOSYNTHESIS UDP-GLUCOSE LIPID CARRIER TRANSFERASE"/>
    <property type="match status" value="1"/>
</dbReference>